<dbReference type="EMBL" id="KK198754">
    <property type="protein sequence ID" value="KCW83951.1"/>
    <property type="molecule type" value="Genomic_DNA"/>
</dbReference>
<feature type="transmembrane region" description="Helical" evidence="1">
    <location>
        <begin position="24"/>
        <end position="44"/>
    </location>
</feature>
<keyword evidence="1" id="KW-0812">Transmembrane</keyword>
<dbReference type="InParanoid" id="A0A059D0P1"/>
<evidence type="ECO:0000313" key="2">
    <source>
        <dbReference type="EMBL" id="KCW83951.1"/>
    </source>
</evidence>
<name>A0A059D0P1_EUCGR</name>
<keyword evidence="1" id="KW-0472">Membrane</keyword>
<organism evidence="2">
    <name type="scientific">Eucalyptus grandis</name>
    <name type="common">Flooded gum</name>
    <dbReference type="NCBI Taxonomy" id="71139"/>
    <lineage>
        <taxon>Eukaryota</taxon>
        <taxon>Viridiplantae</taxon>
        <taxon>Streptophyta</taxon>
        <taxon>Embryophyta</taxon>
        <taxon>Tracheophyta</taxon>
        <taxon>Spermatophyta</taxon>
        <taxon>Magnoliopsida</taxon>
        <taxon>eudicotyledons</taxon>
        <taxon>Gunneridae</taxon>
        <taxon>Pentapetalae</taxon>
        <taxon>rosids</taxon>
        <taxon>malvids</taxon>
        <taxon>Myrtales</taxon>
        <taxon>Myrtaceae</taxon>
        <taxon>Myrtoideae</taxon>
        <taxon>Eucalypteae</taxon>
        <taxon>Eucalyptus</taxon>
    </lineage>
</organism>
<accession>A0A059D0P1</accession>
<keyword evidence="1" id="KW-1133">Transmembrane helix</keyword>
<dbReference type="Gramene" id="KCW83951">
    <property type="protein sequence ID" value="KCW83951"/>
    <property type="gene ID" value="EUGRSUZ_B00836"/>
</dbReference>
<dbReference type="AlphaFoldDB" id="A0A059D0P1"/>
<feature type="transmembrane region" description="Helical" evidence="1">
    <location>
        <begin position="56"/>
        <end position="77"/>
    </location>
</feature>
<proteinExistence type="predicted"/>
<gene>
    <name evidence="2" type="ORF">EUGRSUZ_B00836</name>
</gene>
<protein>
    <submittedName>
        <fullName evidence="2">Uncharacterized protein</fullName>
    </submittedName>
</protein>
<sequence>MKQKCSYFSLTPLVISSLRCLQKYLGLILVIIVCSYFSLTPLVISSLRYLRNIAYYSNYSMFVFLSHTFGNFIIEIFW</sequence>
<reference evidence="2" key="1">
    <citation type="submission" date="2013-07" db="EMBL/GenBank/DDBJ databases">
        <title>The genome of Eucalyptus grandis.</title>
        <authorList>
            <person name="Schmutz J."/>
            <person name="Hayes R."/>
            <person name="Myburg A."/>
            <person name="Tuskan G."/>
            <person name="Grattapaglia D."/>
            <person name="Rokhsar D.S."/>
        </authorList>
    </citation>
    <scope>NUCLEOTIDE SEQUENCE</scope>
    <source>
        <tissue evidence="2">Leaf extractions</tissue>
    </source>
</reference>
<evidence type="ECO:0000256" key="1">
    <source>
        <dbReference type="SAM" id="Phobius"/>
    </source>
</evidence>